<organism evidence="2 3">
    <name type="scientific">Breoghania corrubedonensis</name>
    <dbReference type="NCBI Taxonomy" id="665038"/>
    <lineage>
        <taxon>Bacteria</taxon>
        <taxon>Pseudomonadati</taxon>
        <taxon>Pseudomonadota</taxon>
        <taxon>Alphaproteobacteria</taxon>
        <taxon>Hyphomicrobiales</taxon>
        <taxon>Stappiaceae</taxon>
        <taxon>Breoghania</taxon>
    </lineage>
</organism>
<feature type="region of interest" description="Disordered" evidence="1">
    <location>
        <begin position="1"/>
        <end position="25"/>
    </location>
</feature>
<sequence>MNTTVEHGTGNPGHTGTAPRDVRERRSMGLVRVENLACAETKARVARCAQAQANLDEALRETFPASDPVSVVEPAPGDVPD</sequence>
<name>A0A2T5VA66_9HYPH</name>
<accession>A0A2T5VA66</accession>
<proteinExistence type="predicted"/>
<reference evidence="2 3" key="1">
    <citation type="submission" date="2018-04" db="EMBL/GenBank/DDBJ databases">
        <title>Genomic Encyclopedia of Archaeal and Bacterial Type Strains, Phase II (KMG-II): from individual species to whole genera.</title>
        <authorList>
            <person name="Goeker M."/>
        </authorList>
    </citation>
    <scope>NUCLEOTIDE SEQUENCE [LARGE SCALE GENOMIC DNA]</scope>
    <source>
        <strain evidence="2 3">DSM 23382</strain>
    </source>
</reference>
<gene>
    <name evidence="2" type="ORF">C8N35_104274</name>
</gene>
<keyword evidence="3" id="KW-1185">Reference proteome</keyword>
<dbReference type="OrthoDB" id="8129930at2"/>
<protein>
    <submittedName>
        <fullName evidence="2">Uncharacterized protein</fullName>
    </submittedName>
</protein>
<evidence type="ECO:0000256" key="1">
    <source>
        <dbReference type="SAM" id="MobiDB-lite"/>
    </source>
</evidence>
<dbReference type="AlphaFoldDB" id="A0A2T5VA66"/>
<dbReference type="Proteomes" id="UP000244081">
    <property type="component" value="Unassembled WGS sequence"/>
</dbReference>
<dbReference type="EMBL" id="QAYG01000004">
    <property type="protein sequence ID" value="PTW60648.1"/>
    <property type="molecule type" value="Genomic_DNA"/>
</dbReference>
<comment type="caution">
    <text evidence="2">The sequence shown here is derived from an EMBL/GenBank/DDBJ whole genome shotgun (WGS) entry which is preliminary data.</text>
</comment>
<dbReference type="RefSeq" id="WP_146177403.1">
    <property type="nucleotide sequence ID" value="NZ_QAYG01000004.1"/>
</dbReference>
<evidence type="ECO:0000313" key="3">
    <source>
        <dbReference type="Proteomes" id="UP000244081"/>
    </source>
</evidence>
<evidence type="ECO:0000313" key="2">
    <source>
        <dbReference type="EMBL" id="PTW60648.1"/>
    </source>
</evidence>